<name>A0A146L9P6_LYGHE</name>
<organism evidence="1">
    <name type="scientific">Lygus hesperus</name>
    <name type="common">Western plant bug</name>
    <dbReference type="NCBI Taxonomy" id="30085"/>
    <lineage>
        <taxon>Eukaryota</taxon>
        <taxon>Metazoa</taxon>
        <taxon>Ecdysozoa</taxon>
        <taxon>Arthropoda</taxon>
        <taxon>Hexapoda</taxon>
        <taxon>Insecta</taxon>
        <taxon>Pterygota</taxon>
        <taxon>Neoptera</taxon>
        <taxon>Paraneoptera</taxon>
        <taxon>Hemiptera</taxon>
        <taxon>Heteroptera</taxon>
        <taxon>Panheteroptera</taxon>
        <taxon>Cimicomorpha</taxon>
        <taxon>Miridae</taxon>
        <taxon>Mirini</taxon>
        <taxon>Lygus</taxon>
    </lineage>
</organism>
<protein>
    <submittedName>
        <fullName evidence="1">Uncharacterized protein</fullName>
    </submittedName>
</protein>
<gene>
    <name evidence="1" type="ORF">g.1659</name>
</gene>
<sequence length="109" mass="12180">MALLQCIDKVNCQVNIQVTCVTLIGSARQCKICHVVLLHVKWVVKIQHGLTPVCGRFVWRGVQYDVFDATQKGSIKVNAKSVYAVIGMCAKLKRTCKAKVIFVYRGNVK</sequence>
<dbReference type="AlphaFoldDB" id="A0A146L9P6"/>
<reference evidence="1" key="1">
    <citation type="journal article" date="2016" name="Gigascience">
        <title>De novo construction of an expanded transcriptome assembly for the western tarnished plant bug, Lygus hesperus.</title>
        <authorList>
            <person name="Tassone E.E."/>
            <person name="Geib S.M."/>
            <person name="Hall B."/>
            <person name="Fabrick J.A."/>
            <person name="Brent C.S."/>
            <person name="Hull J.J."/>
        </authorList>
    </citation>
    <scope>NUCLEOTIDE SEQUENCE</scope>
</reference>
<evidence type="ECO:0000313" key="1">
    <source>
        <dbReference type="EMBL" id="JAQ03946.1"/>
    </source>
</evidence>
<accession>A0A146L9P6</accession>
<proteinExistence type="predicted"/>
<dbReference type="EMBL" id="GDHC01014683">
    <property type="protein sequence ID" value="JAQ03946.1"/>
    <property type="molecule type" value="Transcribed_RNA"/>
</dbReference>